<comment type="caution">
    <text evidence="9">The sequence shown here is derived from an EMBL/GenBank/DDBJ whole genome shotgun (WGS) entry which is preliminary data.</text>
</comment>
<sequence>MREEIRGVAGLAGGRAGHRRLAELIPLVLNGLAEGTVERGAAGPAGGPAAVAAGVAALTGTDPLAGPTGVGAEQALSELSRLLAAGSVDPADPACAAHLHCPPLAVAVAADVVAGALNPSMDSWDQAPVASELERELVTLIARLCYPQAPAPDAVVTTGGTESNLLGLLLAREPAPTVRPVCGRNAHHSVARAAWLLGLPAPVLVDCDGGRLRPAPLEETLRTLGAPAVVVATAGTTDTGEIDPLRDLADVCRRHGARLHVDASYGGLALCSAKLKPLLDGLDEADSIALDAHKFGWQPISAGLLAVGRSSDLAALSVRAEYLNAGDDTEAGLPDLLGRSIRTSRRPDAFRMAVTFRALGIDGMGALVEHCCATAADVASAIEADPSLRLWGAPTLSTVLFRPARADELPAATGDELVARVRRTLLEAGTAIVGRATMADGVWLKLTLLHPHATVEDYRPLLGSVVTTANALAAEVAGSAVPG</sequence>
<dbReference type="AlphaFoldDB" id="A0A853B872"/>
<dbReference type="GO" id="GO:0005737">
    <property type="term" value="C:cytoplasm"/>
    <property type="evidence" value="ECO:0007669"/>
    <property type="project" value="TreeGrafter"/>
</dbReference>
<reference evidence="9 10" key="1">
    <citation type="submission" date="2020-07" db="EMBL/GenBank/DDBJ databases">
        <title>Sequencing the genomes of 1000 actinobacteria strains.</title>
        <authorList>
            <person name="Klenk H.-P."/>
        </authorList>
    </citation>
    <scope>NUCLEOTIDE SEQUENCE [LARGE SCALE GENOMIC DNA]</scope>
    <source>
        <strain evidence="9 10">DSM 104006</strain>
    </source>
</reference>
<evidence type="ECO:0000256" key="5">
    <source>
        <dbReference type="ARBA" id="ARBA00023194"/>
    </source>
</evidence>
<dbReference type="PANTHER" id="PTHR45677:SF8">
    <property type="entry name" value="CYSTEINE SULFINIC ACID DECARBOXYLASE"/>
    <property type="match status" value="1"/>
</dbReference>
<dbReference type="RefSeq" id="WP_312861057.1">
    <property type="nucleotide sequence ID" value="NZ_JACCFK010000001.1"/>
</dbReference>
<gene>
    <name evidence="9" type="ORF">HNR02_003999</name>
</gene>
<dbReference type="InterPro" id="IPR002129">
    <property type="entry name" value="PyrdxlP-dep_de-COase"/>
</dbReference>
<dbReference type="SUPFAM" id="SSF53383">
    <property type="entry name" value="PLP-dependent transferases"/>
    <property type="match status" value="1"/>
</dbReference>
<keyword evidence="10" id="KW-1185">Reference proteome</keyword>
<dbReference type="GO" id="GO:0017000">
    <property type="term" value="P:antibiotic biosynthetic process"/>
    <property type="evidence" value="ECO:0007669"/>
    <property type="project" value="UniProtKB-KW"/>
</dbReference>
<dbReference type="GO" id="GO:0019752">
    <property type="term" value="P:carboxylic acid metabolic process"/>
    <property type="evidence" value="ECO:0007669"/>
    <property type="project" value="InterPro"/>
</dbReference>
<feature type="modified residue" description="N6-(pyridoxal phosphate)lysine" evidence="7">
    <location>
        <position position="294"/>
    </location>
</feature>
<dbReference type="GO" id="GO:0004058">
    <property type="term" value="F:aromatic-L-amino-acid decarboxylase activity"/>
    <property type="evidence" value="ECO:0007669"/>
    <property type="project" value="UniProtKB-ARBA"/>
</dbReference>
<organism evidence="9 10">
    <name type="scientific">Amycolatopsis endophytica</name>
    <dbReference type="NCBI Taxonomy" id="860233"/>
    <lineage>
        <taxon>Bacteria</taxon>
        <taxon>Bacillati</taxon>
        <taxon>Actinomycetota</taxon>
        <taxon>Actinomycetes</taxon>
        <taxon>Pseudonocardiales</taxon>
        <taxon>Pseudonocardiaceae</taxon>
        <taxon>Amycolatopsis</taxon>
    </lineage>
</organism>
<evidence type="ECO:0000256" key="7">
    <source>
        <dbReference type="PIRSR" id="PIRSR602129-50"/>
    </source>
</evidence>
<protein>
    <submittedName>
        <fullName evidence="9">L-2,4-diaminobutyrate decarboxylase</fullName>
        <ecNumber evidence="9">4.1.1.86</ecNumber>
    </submittedName>
</protein>
<proteinExistence type="inferred from homology"/>
<dbReference type="Gene3D" id="3.90.1150.10">
    <property type="entry name" value="Aspartate Aminotransferase, domain 1"/>
    <property type="match status" value="1"/>
</dbReference>
<dbReference type="InterPro" id="IPR015421">
    <property type="entry name" value="PyrdxlP-dep_Trfase_major"/>
</dbReference>
<dbReference type="GO" id="GO:0030170">
    <property type="term" value="F:pyridoxal phosphate binding"/>
    <property type="evidence" value="ECO:0007669"/>
    <property type="project" value="InterPro"/>
</dbReference>
<dbReference type="EMBL" id="JACCFK010000001">
    <property type="protein sequence ID" value="NYI90676.1"/>
    <property type="molecule type" value="Genomic_DNA"/>
</dbReference>
<name>A0A853B872_9PSEU</name>
<keyword evidence="3" id="KW-0210">Decarboxylase</keyword>
<evidence type="ECO:0000256" key="4">
    <source>
        <dbReference type="ARBA" id="ARBA00022898"/>
    </source>
</evidence>
<evidence type="ECO:0000256" key="2">
    <source>
        <dbReference type="ARBA" id="ARBA00009533"/>
    </source>
</evidence>
<keyword evidence="4 7" id="KW-0663">Pyridoxal phosphate</keyword>
<keyword evidence="6 8" id="KW-0456">Lyase</keyword>
<evidence type="ECO:0000256" key="8">
    <source>
        <dbReference type="RuleBase" id="RU000382"/>
    </source>
</evidence>
<dbReference type="PANTHER" id="PTHR45677">
    <property type="entry name" value="GLUTAMATE DECARBOXYLASE-RELATED"/>
    <property type="match status" value="1"/>
</dbReference>
<evidence type="ECO:0000256" key="1">
    <source>
        <dbReference type="ARBA" id="ARBA00001933"/>
    </source>
</evidence>
<dbReference type="Proteomes" id="UP000549616">
    <property type="component" value="Unassembled WGS sequence"/>
</dbReference>
<keyword evidence="5" id="KW-0045">Antibiotic biosynthesis</keyword>
<dbReference type="InterPro" id="IPR015422">
    <property type="entry name" value="PyrdxlP-dep_Trfase_small"/>
</dbReference>
<dbReference type="GO" id="GO:0033983">
    <property type="term" value="F:diaminobutyrate decarboxylase activity"/>
    <property type="evidence" value="ECO:0007669"/>
    <property type="project" value="UniProtKB-EC"/>
</dbReference>
<evidence type="ECO:0000256" key="6">
    <source>
        <dbReference type="ARBA" id="ARBA00023239"/>
    </source>
</evidence>
<comment type="similarity">
    <text evidence="2 8">Belongs to the group II decarboxylase family.</text>
</comment>
<dbReference type="EC" id="4.1.1.86" evidence="9"/>
<evidence type="ECO:0000313" key="9">
    <source>
        <dbReference type="EMBL" id="NYI90676.1"/>
    </source>
</evidence>
<comment type="cofactor">
    <cofactor evidence="1 7 8">
        <name>pyridoxal 5'-phosphate</name>
        <dbReference type="ChEBI" id="CHEBI:597326"/>
    </cofactor>
</comment>
<dbReference type="Gene3D" id="3.40.640.10">
    <property type="entry name" value="Type I PLP-dependent aspartate aminotransferase-like (Major domain)"/>
    <property type="match status" value="1"/>
</dbReference>
<dbReference type="InterPro" id="IPR015424">
    <property type="entry name" value="PyrdxlP-dep_Trfase"/>
</dbReference>
<evidence type="ECO:0000256" key="3">
    <source>
        <dbReference type="ARBA" id="ARBA00022793"/>
    </source>
</evidence>
<accession>A0A853B872</accession>
<evidence type="ECO:0000313" key="10">
    <source>
        <dbReference type="Proteomes" id="UP000549616"/>
    </source>
</evidence>
<dbReference type="Pfam" id="PF00282">
    <property type="entry name" value="Pyridoxal_deC"/>
    <property type="match status" value="1"/>
</dbReference>